<proteinExistence type="inferred from homology"/>
<evidence type="ECO:0000313" key="9">
    <source>
        <dbReference type="Proteomes" id="UP000827084"/>
    </source>
</evidence>
<dbReference type="NCBIfam" id="TIGR00067">
    <property type="entry name" value="glut_race"/>
    <property type="match status" value="1"/>
</dbReference>
<dbReference type="SUPFAM" id="SSF53681">
    <property type="entry name" value="Aspartate/glutamate racemase"/>
    <property type="match status" value="2"/>
</dbReference>
<dbReference type="Gene3D" id="3.40.50.1860">
    <property type="match status" value="2"/>
</dbReference>
<evidence type="ECO:0000256" key="2">
    <source>
        <dbReference type="ARBA" id="ARBA00013090"/>
    </source>
</evidence>
<dbReference type="PROSITE" id="PS00923">
    <property type="entry name" value="ASP_GLU_RACEMASE_1"/>
    <property type="match status" value="1"/>
</dbReference>
<comment type="catalytic activity">
    <reaction evidence="1 7">
        <text>L-glutamate = D-glutamate</text>
        <dbReference type="Rhea" id="RHEA:12813"/>
        <dbReference type="ChEBI" id="CHEBI:29985"/>
        <dbReference type="ChEBI" id="CHEBI:29986"/>
        <dbReference type="EC" id="5.1.1.3"/>
    </reaction>
</comment>
<reference evidence="8 9" key="1">
    <citation type="submission" date="2021-08" db="EMBL/GenBank/DDBJ databases">
        <title>Shewanella putrefaciens YZ-J, complete genome.</title>
        <authorList>
            <person name="Yi Z."/>
        </authorList>
    </citation>
    <scope>NUCLEOTIDE SEQUENCE [LARGE SCALE GENOMIC DNA]</scope>
    <source>
        <strain evidence="8 9">YZ-J</strain>
    </source>
</reference>
<dbReference type="HAMAP" id="MF_00258">
    <property type="entry name" value="Glu_racemase"/>
    <property type="match status" value="1"/>
</dbReference>
<comment type="pathway">
    <text evidence="7">Cell wall biogenesis; peptidoglycan biosynthesis.</text>
</comment>
<dbReference type="Proteomes" id="UP000827084">
    <property type="component" value="Chromosome"/>
</dbReference>
<keyword evidence="4 7" id="KW-0573">Peptidoglycan synthesis</keyword>
<dbReference type="InterPro" id="IPR015942">
    <property type="entry name" value="Asp/Glu/hydantoin_racemase"/>
</dbReference>
<dbReference type="InterPro" id="IPR018187">
    <property type="entry name" value="Asp/Glu_racemase_AS_1"/>
</dbReference>
<gene>
    <name evidence="7 8" type="primary">murI</name>
    <name evidence="8" type="ORF">K3G22_18145</name>
</gene>
<dbReference type="EC" id="5.1.1.3" evidence="2 7"/>
<evidence type="ECO:0000256" key="6">
    <source>
        <dbReference type="ARBA" id="ARBA00023316"/>
    </source>
</evidence>
<sequence length="268" mass="28705">MSRPILVFDSGIGGLSVLAEIRKLLPQKEYCYLFDNARLPYGELEEQVLISGCVTLIEELAIRIDAAIVVVACNTASTLVLPALREKLSIPIVGVVPAIKPAALMSKSKRIGLLATPGTVRRHYTHKLISQFADGCHVELFGCSELVMMAEQKVATGILNIERLARILAPVVAADLDVLVLGCTHFPMIRNELQLVLGAGVTLLDSGEAIAKRVVALLAQESEVLDNKTMGGKASMSAYYTKAEISEGLSSTLADCGFSAIERIATIN</sequence>
<accession>A0ABX8XAN0</accession>
<evidence type="ECO:0000313" key="8">
    <source>
        <dbReference type="EMBL" id="QYX72617.1"/>
    </source>
</evidence>
<evidence type="ECO:0000256" key="7">
    <source>
        <dbReference type="HAMAP-Rule" id="MF_00258"/>
    </source>
</evidence>
<dbReference type="InterPro" id="IPR004391">
    <property type="entry name" value="Glu_race"/>
</dbReference>
<keyword evidence="3 7" id="KW-0133">Cell shape</keyword>
<feature type="active site" description="Proton donor/acceptor" evidence="7">
    <location>
        <position position="183"/>
    </location>
</feature>
<feature type="active site" description="Proton donor/acceptor" evidence="7">
    <location>
        <position position="73"/>
    </location>
</feature>
<comment type="function">
    <text evidence="7">Provides the (R)-glutamate required for cell wall biosynthesis.</text>
</comment>
<dbReference type="InterPro" id="IPR001920">
    <property type="entry name" value="Asp/Glu_race"/>
</dbReference>
<feature type="binding site" evidence="7">
    <location>
        <begin position="9"/>
        <end position="10"/>
    </location>
    <ligand>
        <name>substrate</name>
    </ligand>
</feature>
<dbReference type="PANTHER" id="PTHR21198:SF2">
    <property type="entry name" value="GLUTAMATE RACEMASE"/>
    <property type="match status" value="1"/>
</dbReference>
<dbReference type="Pfam" id="PF01177">
    <property type="entry name" value="Asp_Glu_race"/>
    <property type="match status" value="1"/>
</dbReference>
<name>A0ABX8XAN0_SHEPU</name>
<protein>
    <recommendedName>
        <fullName evidence="2 7">Glutamate racemase</fullName>
        <ecNumber evidence="2 7">5.1.1.3</ecNumber>
    </recommendedName>
</protein>
<organism evidence="8 9">
    <name type="scientific">Shewanella putrefaciens</name>
    <name type="common">Pseudomonas putrefaciens</name>
    <dbReference type="NCBI Taxonomy" id="24"/>
    <lineage>
        <taxon>Bacteria</taxon>
        <taxon>Pseudomonadati</taxon>
        <taxon>Pseudomonadota</taxon>
        <taxon>Gammaproteobacteria</taxon>
        <taxon>Alteromonadales</taxon>
        <taxon>Shewanellaceae</taxon>
        <taxon>Shewanella</taxon>
    </lineage>
</organism>
<feature type="binding site" evidence="7">
    <location>
        <begin position="74"/>
        <end position="75"/>
    </location>
    <ligand>
        <name>substrate</name>
    </ligand>
</feature>
<evidence type="ECO:0000256" key="3">
    <source>
        <dbReference type="ARBA" id="ARBA00022960"/>
    </source>
</evidence>
<evidence type="ECO:0000256" key="1">
    <source>
        <dbReference type="ARBA" id="ARBA00001602"/>
    </source>
</evidence>
<keyword evidence="9" id="KW-1185">Reference proteome</keyword>
<evidence type="ECO:0000256" key="4">
    <source>
        <dbReference type="ARBA" id="ARBA00022984"/>
    </source>
</evidence>
<keyword evidence="6 7" id="KW-0961">Cell wall biogenesis/degradation</keyword>
<dbReference type="GO" id="GO:0008881">
    <property type="term" value="F:glutamate racemase activity"/>
    <property type="evidence" value="ECO:0007669"/>
    <property type="project" value="UniProtKB-EC"/>
</dbReference>
<evidence type="ECO:0000256" key="5">
    <source>
        <dbReference type="ARBA" id="ARBA00023235"/>
    </source>
</evidence>
<dbReference type="GeneID" id="67445222"/>
<dbReference type="RefSeq" id="WP_025008629.1">
    <property type="nucleotide sequence ID" value="NZ_BMPK01000020.1"/>
</dbReference>
<dbReference type="EMBL" id="CP080635">
    <property type="protein sequence ID" value="QYX72617.1"/>
    <property type="molecule type" value="Genomic_DNA"/>
</dbReference>
<dbReference type="PANTHER" id="PTHR21198">
    <property type="entry name" value="GLUTAMATE RACEMASE"/>
    <property type="match status" value="1"/>
</dbReference>
<comment type="similarity">
    <text evidence="7">Belongs to the aspartate/glutamate racemases family.</text>
</comment>
<feature type="binding site" evidence="7">
    <location>
        <begin position="184"/>
        <end position="185"/>
    </location>
    <ligand>
        <name>substrate</name>
    </ligand>
</feature>
<dbReference type="PROSITE" id="PS00924">
    <property type="entry name" value="ASP_GLU_RACEMASE_2"/>
    <property type="match status" value="1"/>
</dbReference>
<keyword evidence="5 7" id="KW-0413">Isomerase</keyword>
<dbReference type="InterPro" id="IPR033134">
    <property type="entry name" value="Asp/Glu_racemase_AS_2"/>
</dbReference>
<feature type="binding site" evidence="7">
    <location>
        <begin position="41"/>
        <end position="42"/>
    </location>
    <ligand>
        <name>substrate</name>
    </ligand>
</feature>